<name>A0ABW5NTZ5_9FLAO</name>
<evidence type="ECO:0000313" key="4">
    <source>
        <dbReference type="EMBL" id="MFD2602223.1"/>
    </source>
</evidence>
<dbReference type="Gene3D" id="3.40.50.300">
    <property type="entry name" value="P-loop containing nucleotide triphosphate hydrolases"/>
    <property type="match status" value="1"/>
</dbReference>
<dbReference type="RefSeq" id="WP_379820704.1">
    <property type="nucleotide sequence ID" value="NZ_JBHUMD010000017.1"/>
</dbReference>
<dbReference type="InterPro" id="IPR017871">
    <property type="entry name" value="ABC_transporter-like_CS"/>
</dbReference>
<evidence type="ECO:0000313" key="5">
    <source>
        <dbReference type="Proteomes" id="UP001597480"/>
    </source>
</evidence>
<evidence type="ECO:0000256" key="1">
    <source>
        <dbReference type="ARBA" id="ARBA00022741"/>
    </source>
</evidence>
<dbReference type="InterPro" id="IPR027417">
    <property type="entry name" value="P-loop_NTPase"/>
</dbReference>
<feature type="domain" description="ABC transporter" evidence="3">
    <location>
        <begin position="6"/>
        <end position="238"/>
    </location>
</feature>
<keyword evidence="5" id="KW-1185">Reference proteome</keyword>
<dbReference type="EMBL" id="JBHUMD010000017">
    <property type="protein sequence ID" value="MFD2602223.1"/>
    <property type="molecule type" value="Genomic_DNA"/>
</dbReference>
<sequence length="250" mass="27395">MSSTIIEIQSLSKKYKDADFFSVDDLSLSVKKGEIFGLLGPNGAGKTTLISMLCGLIKPTSGSFTIDGLSYKNDAKAIKKIIGVVPQEYALYPTLTAYENLMYFGSMYGLKGKDLKQRINDSLDFLGLLKFADKQIETFSGGMKRRVNLIAGLLHEPAVLFLDEPTVGVDVQSRNVIIDYLKQINQRGTTIIYTSHHLAEAQDLCSTIAIIDTGKVIIKGAPGEIIDVTHNAHSLEDVFLSLTGNELRDE</sequence>
<dbReference type="Proteomes" id="UP001597480">
    <property type="component" value="Unassembled WGS sequence"/>
</dbReference>
<dbReference type="Pfam" id="PF00005">
    <property type="entry name" value="ABC_tran"/>
    <property type="match status" value="1"/>
</dbReference>
<dbReference type="InterPro" id="IPR003439">
    <property type="entry name" value="ABC_transporter-like_ATP-bd"/>
</dbReference>
<keyword evidence="2 4" id="KW-0067">ATP-binding</keyword>
<organism evidence="4 5">
    <name type="scientific">Flavobacterium suzhouense</name>
    <dbReference type="NCBI Taxonomy" id="1529638"/>
    <lineage>
        <taxon>Bacteria</taxon>
        <taxon>Pseudomonadati</taxon>
        <taxon>Bacteroidota</taxon>
        <taxon>Flavobacteriia</taxon>
        <taxon>Flavobacteriales</taxon>
        <taxon>Flavobacteriaceae</taxon>
        <taxon>Flavobacterium</taxon>
    </lineage>
</organism>
<protein>
    <submittedName>
        <fullName evidence="4">ABC transporter ATP-binding protein</fullName>
    </submittedName>
</protein>
<reference evidence="5" key="1">
    <citation type="journal article" date="2019" name="Int. J. Syst. Evol. Microbiol.">
        <title>The Global Catalogue of Microorganisms (GCM) 10K type strain sequencing project: providing services to taxonomists for standard genome sequencing and annotation.</title>
        <authorList>
            <consortium name="The Broad Institute Genomics Platform"/>
            <consortium name="The Broad Institute Genome Sequencing Center for Infectious Disease"/>
            <person name="Wu L."/>
            <person name="Ma J."/>
        </authorList>
    </citation>
    <scope>NUCLEOTIDE SEQUENCE [LARGE SCALE GENOMIC DNA]</scope>
    <source>
        <strain evidence="5">KCTC 42107</strain>
    </source>
</reference>
<dbReference type="GO" id="GO:0005524">
    <property type="term" value="F:ATP binding"/>
    <property type="evidence" value="ECO:0007669"/>
    <property type="project" value="UniProtKB-KW"/>
</dbReference>
<gene>
    <name evidence="4" type="ORF">ACFSR3_09165</name>
</gene>
<keyword evidence="1" id="KW-0547">Nucleotide-binding</keyword>
<proteinExistence type="predicted"/>
<accession>A0ABW5NTZ5</accession>
<comment type="caution">
    <text evidence="4">The sequence shown here is derived from an EMBL/GenBank/DDBJ whole genome shotgun (WGS) entry which is preliminary data.</text>
</comment>
<dbReference type="PROSITE" id="PS50893">
    <property type="entry name" value="ABC_TRANSPORTER_2"/>
    <property type="match status" value="1"/>
</dbReference>
<dbReference type="InterPro" id="IPR003593">
    <property type="entry name" value="AAA+_ATPase"/>
</dbReference>
<evidence type="ECO:0000259" key="3">
    <source>
        <dbReference type="PROSITE" id="PS50893"/>
    </source>
</evidence>
<dbReference type="SMART" id="SM00382">
    <property type="entry name" value="AAA"/>
    <property type="match status" value="1"/>
</dbReference>
<dbReference type="PANTHER" id="PTHR43582:SF2">
    <property type="entry name" value="LINEARMYCIN RESISTANCE ATP-BINDING PROTEIN LNRL"/>
    <property type="match status" value="1"/>
</dbReference>
<evidence type="ECO:0000256" key="2">
    <source>
        <dbReference type="ARBA" id="ARBA00022840"/>
    </source>
</evidence>
<dbReference type="SUPFAM" id="SSF52540">
    <property type="entry name" value="P-loop containing nucleoside triphosphate hydrolases"/>
    <property type="match status" value="1"/>
</dbReference>
<dbReference type="PROSITE" id="PS00211">
    <property type="entry name" value="ABC_TRANSPORTER_1"/>
    <property type="match status" value="1"/>
</dbReference>
<dbReference type="PANTHER" id="PTHR43582">
    <property type="entry name" value="LINEARMYCIN RESISTANCE ATP-BINDING PROTEIN LNRL"/>
    <property type="match status" value="1"/>
</dbReference>